<dbReference type="OrthoDB" id="582170at2"/>
<dbReference type="Proteomes" id="UP000218151">
    <property type="component" value="Unassembled WGS sequence"/>
</dbReference>
<evidence type="ECO:0000259" key="2">
    <source>
        <dbReference type="PROSITE" id="PS50110"/>
    </source>
</evidence>
<proteinExistence type="predicted"/>
<gene>
    <name evidence="3" type="ORF">CKY28_10255</name>
</gene>
<dbReference type="Gene3D" id="3.40.50.2300">
    <property type="match status" value="1"/>
</dbReference>
<protein>
    <recommendedName>
        <fullName evidence="2">Response regulatory domain-containing protein</fullName>
    </recommendedName>
</protein>
<dbReference type="SUPFAM" id="SSF52172">
    <property type="entry name" value="CheY-like"/>
    <property type="match status" value="1"/>
</dbReference>
<dbReference type="Pfam" id="PF00072">
    <property type="entry name" value="Response_reg"/>
    <property type="match status" value="1"/>
</dbReference>
<evidence type="ECO:0000313" key="4">
    <source>
        <dbReference type="Proteomes" id="UP000218151"/>
    </source>
</evidence>
<dbReference type="RefSeq" id="WP_095998218.1">
    <property type="nucleotide sequence ID" value="NZ_NSLI01000003.1"/>
</dbReference>
<dbReference type="InterPro" id="IPR001789">
    <property type="entry name" value="Sig_transdc_resp-reg_receiver"/>
</dbReference>
<keyword evidence="1" id="KW-0597">Phosphoprotein</keyword>
<dbReference type="EMBL" id="NSLI01000003">
    <property type="protein sequence ID" value="PAX07975.1"/>
    <property type="molecule type" value="Genomic_DNA"/>
</dbReference>
<dbReference type="InterPro" id="IPR011006">
    <property type="entry name" value="CheY-like_superfamily"/>
</dbReference>
<dbReference type="AlphaFoldDB" id="A0A2A2SFJ2"/>
<evidence type="ECO:0000313" key="3">
    <source>
        <dbReference type="EMBL" id="PAX07975.1"/>
    </source>
</evidence>
<reference evidence="4" key="1">
    <citation type="submission" date="2017-09" db="EMBL/GenBank/DDBJ databases">
        <authorList>
            <person name="Feng G."/>
            <person name="Zhu H."/>
        </authorList>
    </citation>
    <scope>NUCLEOTIDE SEQUENCE [LARGE SCALE GENOMIC DNA]</scope>
    <source>
        <strain evidence="4">1PNM-20</strain>
    </source>
</reference>
<dbReference type="GO" id="GO:0000160">
    <property type="term" value="P:phosphorelay signal transduction system"/>
    <property type="evidence" value="ECO:0007669"/>
    <property type="project" value="InterPro"/>
</dbReference>
<feature type="domain" description="Response regulatory" evidence="2">
    <location>
        <begin position="12"/>
        <end position="121"/>
    </location>
</feature>
<feature type="modified residue" description="4-aspartylphosphate" evidence="1">
    <location>
        <position position="63"/>
    </location>
</feature>
<dbReference type="PROSITE" id="PS50110">
    <property type="entry name" value="RESPONSE_REGULATORY"/>
    <property type="match status" value="1"/>
</dbReference>
<name>A0A2A2SFJ2_9SPHN</name>
<comment type="caution">
    <text evidence="3">The sequence shown here is derived from an EMBL/GenBank/DDBJ whole genome shotgun (WGS) entry which is preliminary data.</text>
</comment>
<keyword evidence="4" id="KW-1185">Reference proteome</keyword>
<sequence>MTDQPDTLAGRHLLVVEDEYLLADDLASKFRAQGASVVGPAANVEDALALLDGSEPVDCAVLDINLQGEKAFPIADLLMERDVPFVFATGYDASAIPERFDGVQRFEKPVEAAGIVRALLG</sequence>
<organism evidence="3 4">
    <name type="scientific">Sphingomonas lenta</name>
    <dbReference type="NCBI Taxonomy" id="1141887"/>
    <lineage>
        <taxon>Bacteria</taxon>
        <taxon>Pseudomonadati</taxon>
        <taxon>Pseudomonadota</taxon>
        <taxon>Alphaproteobacteria</taxon>
        <taxon>Sphingomonadales</taxon>
        <taxon>Sphingomonadaceae</taxon>
        <taxon>Sphingomonas</taxon>
    </lineage>
</organism>
<dbReference type="SMART" id="SM00448">
    <property type="entry name" value="REC"/>
    <property type="match status" value="1"/>
</dbReference>
<evidence type="ECO:0000256" key="1">
    <source>
        <dbReference type="PROSITE-ProRule" id="PRU00169"/>
    </source>
</evidence>
<accession>A0A2A2SFJ2</accession>